<reference evidence="1" key="2">
    <citation type="submission" date="2014-07" db="EMBL/GenBank/DDBJ databases">
        <authorList>
            <person name="Hull J."/>
        </authorList>
    </citation>
    <scope>NUCLEOTIDE SEQUENCE</scope>
</reference>
<protein>
    <submittedName>
        <fullName evidence="1">Uncharacterized protein</fullName>
    </submittedName>
</protein>
<reference evidence="1" key="1">
    <citation type="journal article" date="2014" name="PLoS ONE">
        <title>Transcriptome-Based Identification of ABC Transporters in the Western Tarnished Plant Bug Lygus hesperus.</title>
        <authorList>
            <person name="Hull J.J."/>
            <person name="Chaney K."/>
            <person name="Geib S.M."/>
            <person name="Fabrick J.A."/>
            <person name="Brent C.S."/>
            <person name="Walsh D."/>
            <person name="Lavine L.C."/>
        </authorList>
    </citation>
    <scope>NUCLEOTIDE SEQUENCE</scope>
</reference>
<organism evidence="1">
    <name type="scientific">Lygus hesperus</name>
    <name type="common">Western plant bug</name>
    <dbReference type="NCBI Taxonomy" id="30085"/>
    <lineage>
        <taxon>Eukaryota</taxon>
        <taxon>Metazoa</taxon>
        <taxon>Ecdysozoa</taxon>
        <taxon>Arthropoda</taxon>
        <taxon>Hexapoda</taxon>
        <taxon>Insecta</taxon>
        <taxon>Pterygota</taxon>
        <taxon>Neoptera</taxon>
        <taxon>Paraneoptera</taxon>
        <taxon>Hemiptera</taxon>
        <taxon>Heteroptera</taxon>
        <taxon>Panheteroptera</taxon>
        <taxon>Cimicomorpha</taxon>
        <taxon>Miridae</taxon>
        <taxon>Mirini</taxon>
        <taxon>Lygus</taxon>
    </lineage>
</organism>
<sequence length="101" mass="11635">MAWSAGVTGCVESTPVCGAQYGQKIRRLGYQDRGVGYLHLAIEDRRVEVCWVWEDWVNPTLGLVDEGWQLHVQLHIRCTVDGGNLAHRWLFGGTVRQQWRW</sequence>
<name>A0A0A9XPT8_LYGHE</name>
<gene>
    <name evidence="1" type="ORF">CM83_101747</name>
</gene>
<dbReference type="EMBL" id="GBHO01020847">
    <property type="protein sequence ID" value="JAG22757.1"/>
    <property type="molecule type" value="Transcribed_RNA"/>
</dbReference>
<proteinExistence type="predicted"/>
<dbReference type="AlphaFoldDB" id="A0A0A9XPT8"/>
<evidence type="ECO:0000313" key="1">
    <source>
        <dbReference type="EMBL" id="JAG22757.1"/>
    </source>
</evidence>
<accession>A0A0A9XPT8</accession>